<sequence>MDVESILYPYVQAVSRCHGQPLSVLKDLEPVGLIKDVIGKALGFPTLKRSITQATGEDVGPSQYAKKVKILVKAKTTKHKPDAEDVTKPAADPCSDPDVHTLYDNVGNLTLDGRPTTSPSNPPDLP</sequence>
<dbReference type="EMBL" id="JAUHHV010000002">
    <property type="protein sequence ID" value="KAK1431675.1"/>
    <property type="molecule type" value="Genomic_DNA"/>
</dbReference>
<evidence type="ECO:0000313" key="2">
    <source>
        <dbReference type="EMBL" id="KAK1431675.1"/>
    </source>
</evidence>
<keyword evidence="3" id="KW-1185">Reference proteome</keyword>
<accession>A0AAD8KXU3</accession>
<dbReference type="AlphaFoldDB" id="A0AAD8KXU3"/>
<gene>
    <name evidence="2" type="ORF">QVD17_08214</name>
</gene>
<dbReference type="Proteomes" id="UP001229421">
    <property type="component" value="Unassembled WGS sequence"/>
</dbReference>
<comment type="caution">
    <text evidence="2">The sequence shown here is derived from an EMBL/GenBank/DDBJ whole genome shotgun (WGS) entry which is preliminary data.</text>
</comment>
<reference evidence="2" key="1">
    <citation type="journal article" date="2023" name="bioRxiv">
        <title>Improved chromosome-level genome assembly for marigold (Tagetes erecta).</title>
        <authorList>
            <person name="Jiang F."/>
            <person name="Yuan L."/>
            <person name="Wang S."/>
            <person name="Wang H."/>
            <person name="Xu D."/>
            <person name="Wang A."/>
            <person name="Fan W."/>
        </authorList>
    </citation>
    <scope>NUCLEOTIDE SEQUENCE</scope>
    <source>
        <strain evidence="2">WSJ</strain>
        <tissue evidence="2">Leaf</tissue>
    </source>
</reference>
<feature type="region of interest" description="Disordered" evidence="1">
    <location>
        <begin position="76"/>
        <end position="126"/>
    </location>
</feature>
<proteinExistence type="predicted"/>
<evidence type="ECO:0000256" key="1">
    <source>
        <dbReference type="SAM" id="MobiDB-lite"/>
    </source>
</evidence>
<protein>
    <submittedName>
        <fullName evidence="2">Uncharacterized protein</fullName>
    </submittedName>
</protein>
<organism evidence="2 3">
    <name type="scientific">Tagetes erecta</name>
    <name type="common">African marigold</name>
    <dbReference type="NCBI Taxonomy" id="13708"/>
    <lineage>
        <taxon>Eukaryota</taxon>
        <taxon>Viridiplantae</taxon>
        <taxon>Streptophyta</taxon>
        <taxon>Embryophyta</taxon>
        <taxon>Tracheophyta</taxon>
        <taxon>Spermatophyta</taxon>
        <taxon>Magnoliopsida</taxon>
        <taxon>eudicotyledons</taxon>
        <taxon>Gunneridae</taxon>
        <taxon>Pentapetalae</taxon>
        <taxon>asterids</taxon>
        <taxon>campanulids</taxon>
        <taxon>Asterales</taxon>
        <taxon>Asteraceae</taxon>
        <taxon>Asteroideae</taxon>
        <taxon>Heliantheae alliance</taxon>
        <taxon>Tageteae</taxon>
        <taxon>Tagetes</taxon>
    </lineage>
</organism>
<evidence type="ECO:0000313" key="3">
    <source>
        <dbReference type="Proteomes" id="UP001229421"/>
    </source>
</evidence>
<name>A0AAD8KXU3_TARER</name>